<dbReference type="GO" id="GO:0051301">
    <property type="term" value="P:cell division"/>
    <property type="evidence" value="ECO:0007669"/>
    <property type="project" value="UniProtKB-KW"/>
</dbReference>
<keyword evidence="1" id="KW-0472">Membrane</keyword>
<name>A0A024QHZ8_9BACI</name>
<keyword evidence="1" id="KW-0812">Transmembrane</keyword>
<dbReference type="AlphaFoldDB" id="A0A024QHZ8"/>
<feature type="transmembrane region" description="Helical" evidence="1">
    <location>
        <begin position="21"/>
        <end position="42"/>
    </location>
</feature>
<keyword evidence="2" id="KW-0131">Cell cycle</keyword>
<dbReference type="OrthoDB" id="9801998at2"/>
<proteinExistence type="predicted"/>
<gene>
    <name evidence="2" type="ORF">BN990_04246</name>
</gene>
<reference evidence="2 3" key="1">
    <citation type="submission" date="2014-03" db="EMBL/GenBank/DDBJ databases">
        <authorList>
            <person name="Urmite Genomes U."/>
        </authorList>
    </citation>
    <scope>NUCLEOTIDE SEQUENCE [LARGE SCALE GENOMIC DNA]</scope>
    <source>
        <strain evidence="2 3">Vm-5</strain>
    </source>
</reference>
<evidence type="ECO:0000313" key="2">
    <source>
        <dbReference type="EMBL" id="CDQ41867.1"/>
    </source>
</evidence>
<dbReference type="STRING" id="1462526.BN990_04246"/>
<keyword evidence="1" id="KW-1133">Transmembrane helix</keyword>
<dbReference type="EMBL" id="CCDP010000003">
    <property type="protein sequence ID" value="CDQ41867.1"/>
    <property type="molecule type" value="Genomic_DNA"/>
</dbReference>
<reference evidence="3" key="2">
    <citation type="submission" date="2014-05" db="EMBL/GenBank/DDBJ databases">
        <title>Draft genome sequence of Virgibacillus massiliensis Vm-5.</title>
        <authorList>
            <person name="Khelaifia S."/>
            <person name="Croce O."/>
            <person name="Lagier J.C."/>
            <person name="Raoult D."/>
        </authorList>
    </citation>
    <scope>NUCLEOTIDE SEQUENCE [LARGE SCALE GENOMIC DNA]</scope>
    <source>
        <strain evidence="3">Vm-5</strain>
    </source>
</reference>
<organism evidence="2 3">
    <name type="scientific">Virgibacillus massiliensis</name>
    <dbReference type="NCBI Taxonomy" id="1462526"/>
    <lineage>
        <taxon>Bacteria</taxon>
        <taxon>Bacillati</taxon>
        <taxon>Bacillota</taxon>
        <taxon>Bacilli</taxon>
        <taxon>Bacillales</taxon>
        <taxon>Bacillaceae</taxon>
        <taxon>Virgibacillus</taxon>
    </lineage>
</organism>
<evidence type="ECO:0000313" key="3">
    <source>
        <dbReference type="Proteomes" id="UP000028875"/>
    </source>
</evidence>
<keyword evidence="3" id="KW-1185">Reference proteome</keyword>
<sequence length="115" mass="13393">MEYLEHSRQTYSKKKSLSASFRVNLLIYVIAILVVLTFALLIRNVLPSDYKVEYIEYTMSKGDNITHAIESINQKYDGPYDMRDLIYMVVEKNNLDSHKVYPGKTYLIPKLLASH</sequence>
<dbReference type="RefSeq" id="WP_038246810.1">
    <property type="nucleotide sequence ID" value="NZ_BNER01000008.1"/>
</dbReference>
<keyword evidence="2" id="KW-0132">Cell division</keyword>
<dbReference type="Proteomes" id="UP000028875">
    <property type="component" value="Unassembled WGS sequence"/>
</dbReference>
<evidence type="ECO:0000256" key="1">
    <source>
        <dbReference type="SAM" id="Phobius"/>
    </source>
</evidence>
<accession>A0A024QHZ8</accession>
<protein>
    <submittedName>
        <fullName evidence="2">Cell division suppressor protein YneA</fullName>
    </submittedName>
</protein>
<comment type="caution">
    <text evidence="2">The sequence shown here is derived from an EMBL/GenBank/DDBJ whole genome shotgun (WGS) entry which is preliminary data.</text>
</comment>